<evidence type="ECO:0000256" key="9">
    <source>
        <dbReference type="SAM" id="MobiDB-lite"/>
    </source>
</evidence>
<dbReference type="SMART" id="SM00020">
    <property type="entry name" value="Tryp_SPc"/>
    <property type="match status" value="1"/>
</dbReference>
<dbReference type="InterPro" id="IPR043504">
    <property type="entry name" value="Peptidase_S1_PA_chymotrypsin"/>
</dbReference>
<dbReference type="GO" id="GO:0006508">
    <property type="term" value="P:proteolysis"/>
    <property type="evidence" value="ECO:0007669"/>
    <property type="project" value="UniProtKB-KW"/>
</dbReference>
<dbReference type="PRINTS" id="PR00722">
    <property type="entry name" value="CHYMOTRYPSIN"/>
</dbReference>
<dbReference type="InterPro" id="IPR009003">
    <property type="entry name" value="Peptidase_S1_PA"/>
</dbReference>
<dbReference type="GO" id="GO:0004252">
    <property type="term" value="F:serine-type endopeptidase activity"/>
    <property type="evidence" value="ECO:0007669"/>
    <property type="project" value="InterPro"/>
</dbReference>
<reference evidence="11" key="2">
    <citation type="submission" date="2025-09" db="UniProtKB">
        <authorList>
            <consortium name="Ensembl"/>
        </authorList>
    </citation>
    <scope>IDENTIFICATION</scope>
</reference>
<keyword evidence="5 8" id="KW-0378">Hydrolase</keyword>
<evidence type="ECO:0000256" key="8">
    <source>
        <dbReference type="RuleBase" id="RU363034"/>
    </source>
</evidence>
<name>A0A8C0UYX3_CYACU</name>
<dbReference type="InterPro" id="IPR001254">
    <property type="entry name" value="Trypsin_dom"/>
</dbReference>
<dbReference type="Gene3D" id="2.40.10.10">
    <property type="entry name" value="Trypsin-like serine proteases"/>
    <property type="match status" value="2"/>
</dbReference>
<evidence type="ECO:0000256" key="3">
    <source>
        <dbReference type="ARBA" id="ARBA00017161"/>
    </source>
</evidence>
<evidence type="ECO:0000256" key="2">
    <source>
        <dbReference type="ARBA" id="ARBA00012050"/>
    </source>
</evidence>
<dbReference type="PROSITE" id="PS50240">
    <property type="entry name" value="TRYPSIN_DOM"/>
    <property type="match status" value="1"/>
</dbReference>
<dbReference type="InterPro" id="IPR001314">
    <property type="entry name" value="Peptidase_S1A"/>
</dbReference>
<dbReference type="InterPro" id="IPR018114">
    <property type="entry name" value="TRYPSIN_HIS"/>
</dbReference>
<evidence type="ECO:0000256" key="7">
    <source>
        <dbReference type="ARBA" id="ARBA00023157"/>
    </source>
</evidence>
<keyword evidence="7" id="KW-1015">Disulfide bond</keyword>
<feature type="compositionally biased region" description="Polar residues" evidence="9">
    <location>
        <begin position="501"/>
        <end position="513"/>
    </location>
</feature>
<proteinExistence type="predicted"/>
<feature type="region of interest" description="Disordered" evidence="9">
    <location>
        <begin position="423"/>
        <end position="516"/>
    </location>
</feature>
<evidence type="ECO:0000256" key="5">
    <source>
        <dbReference type="ARBA" id="ARBA00022801"/>
    </source>
</evidence>
<organism evidence="11 12">
    <name type="scientific">Cyanistes caeruleus</name>
    <name type="common">Eurasian blue tit</name>
    <name type="synonym">Parus caeruleus</name>
    <dbReference type="NCBI Taxonomy" id="156563"/>
    <lineage>
        <taxon>Eukaryota</taxon>
        <taxon>Metazoa</taxon>
        <taxon>Chordata</taxon>
        <taxon>Craniata</taxon>
        <taxon>Vertebrata</taxon>
        <taxon>Euteleostomi</taxon>
        <taxon>Archelosauria</taxon>
        <taxon>Archosauria</taxon>
        <taxon>Dinosauria</taxon>
        <taxon>Saurischia</taxon>
        <taxon>Theropoda</taxon>
        <taxon>Coelurosauria</taxon>
        <taxon>Aves</taxon>
        <taxon>Neognathae</taxon>
        <taxon>Neoaves</taxon>
        <taxon>Telluraves</taxon>
        <taxon>Australaves</taxon>
        <taxon>Passeriformes</taxon>
        <taxon>Paridae</taxon>
        <taxon>Cyanistes</taxon>
    </lineage>
</organism>
<dbReference type="InterPro" id="IPR033116">
    <property type="entry name" value="TRYPSIN_SER"/>
</dbReference>
<dbReference type="PANTHER" id="PTHR24252:SF8">
    <property type="entry name" value="ACROSIN"/>
    <property type="match status" value="1"/>
</dbReference>
<evidence type="ECO:0000256" key="4">
    <source>
        <dbReference type="ARBA" id="ARBA00022670"/>
    </source>
</evidence>
<dbReference type="Ensembl" id="ENSCCET00000025574.1">
    <property type="protein sequence ID" value="ENSCCEP00000016535.1"/>
    <property type="gene ID" value="ENSCCEG00000015465.1"/>
</dbReference>
<sequence>MLPLLQWAHHGPDPPPALRTWNPPLCDISPGTEGTKDTVAAVGIAAVAVLLHGALSACCSHEPLAAMNWLSLLVLMTVAGLVHGTWDNCGGTCGLRAVVSDYGLMTYYYGNLAYDNGMTRIVGGTGALPGAWPWIVSIQHPWAPDRGHWCGGSLIGTQWVLTAAHCFDKFDNISMVYVVIGATQLSQPGPGAQIRSVKQLVIHQYYNPADMSYDIALLELDHPVLCSPYIQLACVPDATLRLSELQNCWVAGWGSTAPRAQESSDHLQEAKVQLIDLQLCNSSGWYAGKIHTHNLCAGYPQGNIDTCQGDSGGPLMCQDNHADSWWVVGVTSWGRGCARAKQPGVYISTQFFSNWIQVHTGSNTVRSDSPTSQAWSHFLTAHQTTQKPWSTRPPTYKPWTTPPPTYKPWTTLLPTHKPLPTSFPSHKPWTTRPPTYKPLPTSFPTHKPWTTRPPTYNPWPTPLPTHKPWPTQPPTHNPWPTPIPTQQPLPTPSQKPLPTALPTQKPTPSNEASSCPFPLNKLVDFFTKVKQLLREVLGQNTA</sequence>
<dbReference type="PROSITE" id="PS00135">
    <property type="entry name" value="TRYPSIN_SER"/>
    <property type="match status" value="1"/>
</dbReference>
<keyword evidence="4 8" id="KW-0645">Protease</keyword>
<dbReference type="Pfam" id="PF00089">
    <property type="entry name" value="Trypsin"/>
    <property type="match status" value="1"/>
</dbReference>
<dbReference type="CDD" id="cd00190">
    <property type="entry name" value="Tryp_SPc"/>
    <property type="match status" value="1"/>
</dbReference>
<dbReference type="GO" id="GO:0007340">
    <property type="term" value="P:acrosome reaction"/>
    <property type="evidence" value="ECO:0007669"/>
    <property type="project" value="TreeGrafter"/>
</dbReference>
<dbReference type="AlphaFoldDB" id="A0A8C0UYX3"/>
<evidence type="ECO:0000256" key="1">
    <source>
        <dbReference type="ARBA" id="ARBA00001656"/>
    </source>
</evidence>
<feature type="compositionally biased region" description="Pro residues" evidence="9">
    <location>
        <begin position="455"/>
        <end position="495"/>
    </location>
</feature>
<evidence type="ECO:0000259" key="10">
    <source>
        <dbReference type="PROSITE" id="PS50240"/>
    </source>
</evidence>
<dbReference type="Proteomes" id="UP000694410">
    <property type="component" value="Unplaced"/>
</dbReference>
<comment type="catalytic activity">
    <reaction evidence="1">
        <text>Preferential cleavage: Arg-|-Xaa, Lys-|-Xaa.</text>
        <dbReference type="EC" id="3.4.21.10"/>
    </reaction>
</comment>
<protein>
    <recommendedName>
        <fullName evidence="3">Acrosin</fullName>
        <ecNumber evidence="2">3.4.21.10</ecNumber>
    </recommendedName>
</protein>
<evidence type="ECO:0000313" key="12">
    <source>
        <dbReference type="Proteomes" id="UP000694410"/>
    </source>
</evidence>
<dbReference type="PROSITE" id="PS00134">
    <property type="entry name" value="TRYPSIN_HIS"/>
    <property type="match status" value="1"/>
</dbReference>
<keyword evidence="6 8" id="KW-0720">Serine protease</keyword>
<feature type="domain" description="Peptidase S1" evidence="10">
    <location>
        <begin position="121"/>
        <end position="361"/>
    </location>
</feature>
<evidence type="ECO:0000256" key="6">
    <source>
        <dbReference type="ARBA" id="ARBA00022825"/>
    </source>
</evidence>
<accession>A0A8C0UYX3</accession>
<gene>
    <name evidence="11" type="primary">LOC111926213</name>
</gene>
<evidence type="ECO:0000313" key="11">
    <source>
        <dbReference type="Ensembl" id="ENSCCEP00000016535.1"/>
    </source>
</evidence>
<dbReference type="EC" id="3.4.21.10" evidence="2"/>
<dbReference type="FunFam" id="2.40.10.10:FF:000003">
    <property type="entry name" value="Transmembrane serine protease 3"/>
    <property type="match status" value="1"/>
</dbReference>
<keyword evidence="12" id="KW-1185">Reference proteome</keyword>
<dbReference type="SUPFAM" id="SSF50494">
    <property type="entry name" value="Trypsin-like serine proteases"/>
    <property type="match status" value="1"/>
</dbReference>
<dbReference type="PANTHER" id="PTHR24252">
    <property type="entry name" value="ACROSIN-RELATED"/>
    <property type="match status" value="1"/>
</dbReference>
<reference evidence="11" key="1">
    <citation type="submission" date="2025-08" db="UniProtKB">
        <authorList>
            <consortium name="Ensembl"/>
        </authorList>
    </citation>
    <scope>IDENTIFICATION</scope>
</reference>